<keyword evidence="5" id="KW-0060">Ascorbate biosynthesis</keyword>
<accession>A0AAD5WB44</accession>
<dbReference type="Pfam" id="PF04030">
    <property type="entry name" value="ALO"/>
    <property type="match status" value="1"/>
</dbReference>
<evidence type="ECO:0000259" key="10">
    <source>
        <dbReference type="PROSITE" id="PS51387"/>
    </source>
</evidence>
<evidence type="ECO:0000256" key="7">
    <source>
        <dbReference type="ARBA" id="ARBA00023002"/>
    </source>
</evidence>
<dbReference type="InterPro" id="IPR016166">
    <property type="entry name" value="FAD-bd_PCMH"/>
</dbReference>
<gene>
    <name evidence="11" type="ORF">LUZ61_014394</name>
</gene>
<dbReference type="Pfam" id="PF01565">
    <property type="entry name" value="FAD_binding_4"/>
    <property type="match status" value="1"/>
</dbReference>
<dbReference type="GO" id="GO:0050105">
    <property type="term" value="F:L-gulonolactone oxidase activity"/>
    <property type="evidence" value="ECO:0007669"/>
    <property type="project" value="UniProtKB-EC"/>
</dbReference>
<dbReference type="GO" id="GO:0019853">
    <property type="term" value="P:L-ascorbic acid biosynthetic process"/>
    <property type="evidence" value="ECO:0007669"/>
    <property type="project" value="UniProtKB-KW"/>
</dbReference>
<dbReference type="NCBIfam" id="TIGR01677">
    <property type="entry name" value="pln_FAD_oxido"/>
    <property type="match status" value="1"/>
</dbReference>
<evidence type="ECO:0000256" key="6">
    <source>
        <dbReference type="ARBA" id="ARBA00022729"/>
    </source>
</evidence>
<evidence type="ECO:0000256" key="8">
    <source>
        <dbReference type="ARBA" id="ARBA00048083"/>
    </source>
</evidence>
<dbReference type="SUPFAM" id="SSF56176">
    <property type="entry name" value="FAD-binding/transporter-associated domain-like"/>
    <property type="match status" value="1"/>
</dbReference>
<dbReference type="InterPro" id="IPR055154">
    <property type="entry name" value="GULLO2-like_C"/>
</dbReference>
<evidence type="ECO:0000256" key="5">
    <source>
        <dbReference type="ARBA" id="ARBA00022644"/>
    </source>
</evidence>
<keyword evidence="7" id="KW-0560">Oxidoreductase</keyword>
<dbReference type="PANTHER" id="PTHR13878:SF125">
    <property type="entry name" value="L-GULONOLACTONE OXIDASE 3"/>
    <property type="match status" value="1"/>
</dbReference>
<dbReference type="GO" id="GO:0016020">
    <property type="term" value="C:membrane"/>
    <property type="evidence" value="ECO:0007669"/>
    <property type="project" value="InterPro"/>
</dbReference>
<dbReference type="Proteomes" id="UP001210211">
    <property type="component" value="Unassembled WGS sequence"/>
</dbReference>
<name>A0AAD5WB44_9POAL</name>
<dbReference type="InterPro" id="IPR016169">
    <property type="entry name" value="FAD-bd_PCMH_sub2"/>
</dbReference>
<organism evidence="11 12">
    <name type="scientific">Rhynchospora tenuis</name>
    <dbReference type="NCBI Taxonomy" id="198213"/>
    <lineage>
        <taxon>Eukaryota</taxon>
        <taxon>Viridiplantae</taxon>
        <taxon>Streptophyta</taxon>
        <taxon>Embryophyta</taxon>
        <taxon>Tracheophyta</taxon>
        <taxon>Spermatophyta</taxon>
        <taxon>Magnoliopsida</taxon>
        <taxon>Liliopsida</taxon>
        <taxon>Poales</taxon>
        <taxon>Cyperaceae</taxon>
        <taxon>Cyperoideae</taxon>
        <taxon>Rhynchosporeae</taxon>
        <taxon>Rhynchospora</taxon>
    </lineage>
</organism>
<dbReference type="EC" id="1.1.3.8" evidence="4"/>
<feature type="chain" id="PRO_5041969412" description="L-gulonolactone oxidase" evidence="9">
    <location>
        <begin position="27"/>
        <end position="583"/>
    </location>
</feature>
<feature type="signal peptide" evidence="9">
    <location>
        <begin position="1"/>
        <end position="26"/>
    </location>
</feature>
<sequence>MATAITLLLFPLCFLLFSSLLQTTKSLPPRSPIQCSGSSCVLSNAYGRWNDRIECQVPSVVYPTTEEEIITAVAEAVKNKKKVKVVSAFSHNIPPLSCPPSVDSVLISISRYNAGIEIDPVNLTVTVDSGVGLRDLLDQVESAGLSLVAAPYWEGVSIGGLLSTGSHGSSWWGRGGSVHDHVVGLSLVVPAGETEQYAKVLRLWRGDTRFNAALVSVGLLGVISKVTLTLEPRFKRSITNDFRDDATLEEDFISHAQNHEFADITWYPSQRKAVYRIDDRVPLNSSGDGINDFLGFQSTLIVASTGVRSTEKTLEKSRSTKGKCTLASTEIAYKRLIGNGLKNNGIAFLGYPVVGYQGQMQTSGSCLYSSVLNPLSMCPWDPRIKGLFFYESTAIFPASEFKNFIIDVKKLRDMNSEKLCGIDTYNGILMRFIKRSDAYLGQTEDSVVVDFNYFRADNASTPRLNQDVMEEIEQMAFIKYNARPHFGKNRRVAFFGFQYKYPKWGKFMQVKMQLDPDRVFDSFWLNQVLKSESKSEKEDGCALEGQCICSENRHCSPNRGYMCEPGLVYKEARVCRYSDNSAQ</sequence>
<evidence type="ECO:0000313" key="12">
    <source>
        <dbReference type="Proteomes" id="UP001210211"/>
    </source>
</evidence>
<comment type="cofactor">
    <cofactor evidence="1">
        <name>FAD</name>
        <dbReference type="ChEBI" id="CHEBI:57692"/>
    </cofactor>
</comment>
<feature type="domain" description="FAD-binding PCMH-type" evidence="10">
    <location>
        <begin position="53"/>
        <end position="233"/>
    </location>
</feature>
<comment type="similarity">
    <text evidence="3">Belongs to the oxygen-dependent FAD-linked oxidoreductase family.</text>
</comment>
<evidence type="ECO:0000256" key="4">
    <source>
        <dbReference type="ARBA" id="ARBA00013121"/>
    </source>
</evidence>
<dbReference type="Gene3D" id="3.30.70.2520">
    <property type="match status" value="1"/>
</dbReference>
<dbReference type="InterPro" id="IPR006094">
    <property type="entry name" value="Oxid_FAD_bind_N"/>
</dbReference>
<dbReference type="InterPro" id="IPR016167">
    <property type="entry name" value="FAD-bd_PCMH_sub1"/>
</dbReference>
<dbReference type="PANTHER" id="PTHR13878">
    <property type="entry name" value="GULONOLACTONE OXIDASE"/>
    <property type="match status" value="1"/>
</dbReference>
<evidence type="ECO:0000256" key="9">
    <source>
        <dbReference type="SAM" id="SignalP"/>
    </source>
</evidence>
<dbReference type="InterPro" id="IPR007173">
    <property type="entry name" value="ALO_C"/>
</dbReference>
<dbReference type="FunFam" id="3.30.70.2520:FF:000003">
    <property type="entry name" value="L-gulonolactone oxidase 2"/>
    <property type="match status" value="1"/>
</dbReference>
<dbReference type="FunFam" id="3.30.465.10:FF:000033">
    <property type="entry name" value="L-gulonolactone oxidase 5"/>
    <property type="match status" value="1"/>
</dbReference>
<keyword evidence="6 9" id="KW-0732">Signal</keyword>
<dbReference type="PROSITE" id="PS51387">
    <property type="entry name" value="FAD_PCMH"/>
    <property type="match status" value="1"/>
</dbReference>
<comment type="catalytic activity">
    <reaction evidence="8">
        <text>L-gulono-1,4-lactone + O2 = L-ascorbate + H2O2 + H(+)</text>
        <dbReference type="Rhea" id="RHEA:32363"/>
        <dbReference type="ChEBI" id="CHEBI:15378"/>
        <dbReference type="ChEBI" id="CHEBI:15379"/>
        <dbReference type="ChEBI" id="CHEBI:16240"/>
        <dbReference type="ChEBI" id="CHEBI:17587"/>
        <dbReference type="ChEBI" id="CHEBI:38290"/>
        <dbReference type="EC" id="1.1.3.8"/>
    </reaction>
</comment>
<dbReference type="Pfam" id="PF22906">
    <property type="entry name" value="GULLO2-like_3rd"/>
    <property type="match status" value="1"/>
</dbReference>
<keyword evidence="12" id="KW-1185">Reference proteome</keyword>
<protein>
    <recommendedName>
        <fullName evidence="4">L-gulonolactone oxidase</fullName>
        <ecNumber evidence="4">1.1.3.8</ecNumber>
    </recommendedName>
</protein>
<evidence type="ECO:0000256" key="2">
    <source>
        <dbReference type="ARBA" id="ARBA00005147"/>
    </source>
</evidence>
<dbReference type="InterPro" id="IPR010030">
    <property type="entry name" value="GULO_Plant"/>
</dbReference>
<dbReference type="GO" id="GO:0071949">
    <property type="term" value="F:FAD binding"/>
    <property type="evidence" value="ECO:0007669"/>
    <property type="project" value="InterPro"/>
</dbReference>
<comment type="pathway">
    <text evidence="2">Cofactor biosynthesis; L-ascorbate biosynthesis.</text>
</comment>
<dbReference type="InterPro" id="IPR036318">
    <property type="entry name" value="FAD-bd_PCMH-like_sf"/>
</dbReference>
<evidence type="ECO:0000256" key="3">
    <source>
        <dbReference type="ARBA" id="ARBA00005466"/>
    </source>
</evidence>
<dbReference type="EMBL" id="JAMRDG010000002">
    <property type="protein sequence ID" value="KAJ3685230.1"/>
    <property type="molecule type" value="Genomic_DNA"/>
</dbReference>
<evidence type="ECO:0000313" key="11">
    <source>
        <dbReference type="EMBL" id="KAJ3685230.1"/>
    </source>
</evidence>
<dbReference type="Gene3D" id="3.30.465.10">
    <property type="match status" value="1"/>
</dbReference>
<proteinExistence type="inferred from homology"/>
<reference evidence="11 12" key="1">
    <citation type="journal article" date="2022" name="Cell">
        <title>Repeat-based holocentromeres influence genome architecture and karyotype evolution.</title>
        <authorList>
            <person name="Hofstatter P.G."/>
            <person name="Thangavel G."/>
            <person name="Lux T."/>
            <person name="Neumann P."/>
            <person name="Vondrak T."/>
            <person name="Novak P."/>
            <person name="Zhang M."/>
            <person name="Costa L."/>
            <person name="Castellani M."/>
            <person name="Scott A."/>
            <person name="Toegelov H."/>
            <person name="Fuchs J."/>
            <person name="Mata-Sucre Y."/>
            <person name="Dias Y."/>
            <person name="Vanzela A.L.L."/>
            <person name="Huettel B."/>
            <person name="Almeida C.C.S."/>
            <person name="Simkova H."/>
            <person name="Souza G."/>
            <person name="Pedrosa-Harand A."/>
            <person name="Macas J."/>
            <person name="Mayer K.F.X."/>
            <person name="Houben A."/>
            <person name="Marques A."/>
        </authorList>
    </citation>
    <scope>NUCLEOTIDE SEQUENCE [LARGE SCALE GENOMIC DNA]</scope>
    <source>
        <strain evidence="11">RhyTen1mFocal</strain>
    </source>
</reference>
<dbReference type="AlphaFoldDB" id="A0AAD5WB44"/>
<evidence type="ECO:0000256" key="1">
    <source>
        <dbReference type="ARBA" id="ARBA00001974"/>
    </source>
</evidence>
<comment type="caution">
    <text evidence="11">The sequence shown here is derived from an EMBL/GenBank/DDBJ whole genome shotgun (WGS) entry which is preliminary data.</text>
</comment>
<dbReference type="InterPro" id="IPR050432">
    <property type="entry name" value="FAD-linked_Oxidoreductases_BP"/>
</dbReference>
<dbReference type="GO" id="GO:0003885">
    <property type="term" value="F:D-arabinono-1,4-lactone oxidase activity"/>
    <property type="evidence" value="ECO:0007669"/>
    <property type="project" value="InterPro"/>
</dbReference>
<dbReference type="Gene3D" id="3.30.43.10">
    <property type="entry name" value="Uridine Diphospho-n-acetylenolpyruvylglucosamine Reductase, domain 2"/>
    <property type="match status" value="1"/>
</dbReference>